<dbReference type="EMBL" id="ACCF01000107">
    <property type="protein sequence ID" value="EEF67938.1"/>
    <property type="molecule type" value="Genomic_DNA"/>
</dbReference>
<dbReference type="Proteomes" id="UP000005950">
    <property type="component" value="Unassembled WGS sequence"/>
</dbReference>
<dbReference type="HOGENOM" id="CLU_161942_0_0_9"/>
<comment type="similarity">
    <text evidence="1">Belongs to the asp23 family.</text>
</comment>
<accession>B9Y7X0</accession>
<comment type="caution">
    <text evidence="2">The sequence shown here is derived from an EMBL/GenBank/DDBJ whole genome shotgun (WGS) entry which is preliminary data.</text>
</comment>
<sequence>MASWAFSGIIGTKKVNELAQEYIQIKEKDEGTGLIALSKGVFETIAQISIDDVDQAYAIEPTTLKKPIQCKIANNRLNVMAEIKVKYGANVNAVCETLQDRIYQNILQMTSLKCNLVDVKVVGFLF</sequence>
<evidence type="ECO:0000313" key="2">
    <source>
        <dbReference type="EMBL" id="EEF67938.1"/>
    </source>
</evidence>
<gene>
    <name evidence="2" type="ORF">HOLDEFILI_01915</name>
</gene>
<dbReference type="STRING" id="545696.HOLDEFILI_01915"/>
<dbReference type="AlphaFoldDB" id="B9Y7X0"/>
<dbReference type="Pfam" id="PF03780">
    <property type="entry name" value="Asp23"/>
    <property type="match status" value="1"/>
</dbReference>
<evidence type="ECO:0000256" key="1">
    <source>
        <dbReference type="ARBA" id="ARBA00005721"/>
    </source>
</evidence>
<evidence type="ECO:0008006" key="4">
    <source>
        <dbReference type="Google" id="ProtNLM"/>
    </source>
</evidence>
<protein>
    <recommendedName>
        <fullName evidence="4">Asp23/Gls24 family envelope stress response protein</fullName>
    </recommendedName>
</protein>
<dbReference type="InterPro" id="IPR005531">
    <property type="entry name" value="Asp23"/>
</dbReference>
<name>B9Y7X0_9FIRM</name>
<proteinExistence type="inferred from homology"/>
<reference evidence="2 3" key="2">
    <citation type="submission" date="2009-02" db="EMBL/GenBank/DDBJ databases">
        <title>Draft genome sequence of Holdemania filiformis DSM 12042.</title>
        <authorList>
            <person name="Sudarsanam P."/>
            <person name="Ley R."/>
            <person name="Guruge J."/>
            <person name="Turnbaugh P.J."/>
            <person name="Mahowald M."/>
            <person name="Liep D."/>
            <person name="Gordon J."/>
        </authorList>
    </citation>
    <scope>NUCLEOTIDE SEQUENCE [LARGE SCALE GENOMIC DNA]</scope>
    <source>
        <strain evidence="2 3">DSM 12042</strain>
    </source>
</reference>
<organism evidence="2 3">
    <name type="scientific">Holdemania filiformis DSM 12042</name>
    <dbReference type="NCBI Taxonomy" id="545696"/>
    <lineage>
        <taxon>Bacteria</taxon>
        <taxon>Bacillati</taxon>
        <taxon>Bacillota</taxon>
        <taxon>Erysipelotrichia</taxon>
        <taxon>Erysipelotrichales</taxon>
        <taxon>Erysipelotrichaceae</taxon>
        <taxon>Holdemania</taxon>
    </lineage>
</organism>
<reference evidence="2 3" key="1">
    <citation type="submission" date="2008-12" db="EMBL/GenBank/DDBJ databases">
        <authorList>
            <person name="Fulton L."/>
            <person name="Clifton S."/>
            <person name="Fulton B."/>
            <person name="Xu J."/>
            <person name="Minx P."/>
            <person name="Pepin K.H."/>
            <person name="Johnson M."/>
            <person name="Bhonagiri V."/>
            <person name="Nash W.E."/>
            <person name="Mardis E.R."/>
            <person name="Wilson R.K."/>
        </authorList>
    </citation>
    <scope>NUCLEOTIDE SEQUENCE [LARGE SCALE GENOMIC DNA]</scope>
    <source>
        <strain evidence="2 3">DSM 12042</strain>
    </source>
</reference>
<evidence type="ECO:0000313" key="3">
    <source>
        <dbReference type="Proteomes" id="UP000005950"/>
    </source>
</evidence>
<dbReference type="eggNOG" id="ENOG503320S">
    <property type="taxonomic scope" value="Bacteria"/>
</dbReference>